<evidence type="ECO:0008006" key="4">
    <source>
        <dbReference type="Google" id="ProtNLM"/>
    </source>
</evidence>
<reference evidence="2 3" key="1">
    <citation type="submission" date="2019-03" db="EMBL/GenBank/DDBJ databases">
        <title>Alkanindiges illinoisensis: a potential pathogenic isolated from ascites of a gastric cancer patient with abdominal metastasis.</title>
        <authorList>
            <person name="Hu X."/>
            <person name="Yang B."/>
            <person name="Yan X."/>
            <person name="Lin L."/>
            <person name="Zhao H."/>
            <person name="Zhou F."/>
            <person name="Su B."/>
            <person name="Chen J."/>
            <person name="Rui Y."/>
            <person name="Wang Q."/>
            <person name="Zheng L."/>
        </authorList>
    </citation>
    <scope>NUCLEOTIDE SEQUENCE [LARGE SCALE GENOMIC DNA]</scope>
    <source>
        <strain evidence="2 3">NFYY 23406</strain>
    </source>
</reference>
<feature type="region of interest" description="Disordered" evidence="1">
    <location>
        <begin position="28"/>
        <end position="94"/>
    </location>
</feature>
<name>A0A4Y7XFF4_9GAMM</name>
<organism evidence="2 3">
    <name type="scientific">Alkanindiges illinoisensis</name>
    <dbReference type="NCBI Taxonomy" id="197183"/>
    <lineage>
        <taxon>Bacteria</taxon>
        <taxon>Pseudomonadati</taxon>
        <taxon>Pseudomonadota</taxon>
        <taxon>Gammaproteobacteria</taxon>
        <taxon>Moraxellales</taxon>
        <taxon>Moraxellaceae</taxon>
        <taxon>Alkanindiges</taxon>
    </lineage>
</organism>
<sequence>MQNPMQRYLIATATGILVLTLGGCAVTPIDNHSNGYHRHDGWDKKGWNNDRNDDRRNSDRNWNRNGDGDRSRWDRRHDHDDDYDNHDDWRNDRR</sequence>
<feature type="compositionally biased region" description="Basic and acidic residues" evidence="1">
    <location>
        <begin position="37"/>
        <end position="94"/>
    </location>
</feature>
<evidence type="ECO:0000256" key="1">
    <source>
        <dbReference type="SAM" id="MobiDB-lite"/>
    </source>
</evidence>
<dbReference type="RefSeq" id="WP_134243237.1">
    <property type="nucleotide sequence ID" value="NZ_SNTY01000007.1"/>
</dbReference>
<protein>
    <recommendedName>
        <fullName evidence="4">Lipoprotein</fullName>
    </recommendedName>
</protein>
<proteinExistence type="predicted"/>
<dbReference type="STRING" id="1120977.GCA_000619845_00739"/>
<accession>A0A4Y7XFF4</accession>
<evidence type="ECO:0000313" key="3">
    <source>
        <dbReference type="Proteomes" id="UP000297834"/>
    </source>
</evidence>
<evidence type="ECO:0000313" key="2">
    <source>
        <dbReference type="EMBL" id="TEU30514.1"/>
    </source>
</evidence>
<dbReference type="OrthoDB" id="6717966at2"/>
<dbReference type="PROSITE" id="PS51257">
    <property type="entry name" value="PROKAR_LIPOPROTEIN"/>
    <property type="match status" value="1"/>
</dbReference>
<keyword evidence="3" id="KW-1185">Reference proteome</keyword>
<dbReference type="AlphaFoldDB" id="A0A4Y7XFF4"/>
<dbReference type="EMBL" id="SNTY01000007">
    <property type="protein sequence ID" value="TEU30514.1"/>
    <property type="molecule type" value="Genomic_DNA"/>
</dbReference>
<gene>
    <name evidence="2" type="ORF">E2B99_01515</name>
</gene>
<dbReference type="Proteomes" id="UP000297834">
    <property type="component" value="Unassembled WGS sequence"/>
</dbReference>
<comment type="caution">
    <text evidence="2">The sequence shown here is derived from an EMBL/GenBank/DDBJ whole genome shotgun (WGS) entry which is preliminary data.</text>
</comment>